<dbReference type="EC" id="1.8.1.4" evidence="3 16"/>
<dbReference type="OrthoDB" id="178496at2"/>
<feature type="binding site" evidence="14">
    <location>
        <begin position="332"/>
        <end position="335"/>
    </location>
    <ligand>
        <name>FAD</name>
        <dbReference type="ChEBI" id="CHEBI:57692"/>
    </ligand>
</feature>
<feature type="binding site" evidence="14">
    <location>
        <position position="58"/>
    </location>
    <ligand>
        <name>FAD</name>
        <dbReference type="ChEBI" id="CHEBI:57692"/>
    </ligand>
</feature>
<evidence type="ECO:0000256" key="4">
    <source>
        <dbReference type="ARBA" id="ARBA00016961"/>
    </source>
</evidence>
<evidence type="ECO:0000259" key="18">
    <source>
        <dbReference type="Pfam" id="PF07992"/>
    </source>
</evidence>
<comment type="miscellaneous">
    <text evidence="16">The active site is a redox-active disulfide bond.</text>
</comment>
<dbReference type="GO" id="GO:0050660">
    <property type="term" value="F:flavin adenine dinucleotide binding"/>
    <property type="evidence" value="ECO:0007669"/>
    <property type="project" value="InterPro"/>
</dbReference>
<comment type="subcellular location">
    <subcellularLocation>
        <location evidence="1">Cytoplasm</location>
    </subcellularLocation>
</comment>
<dbReference type="GO" id="GO:0005737">
    <property type="term" value="C:cytoplasm"/>
    <property type="evidence" value="ECO:0007669"/>
    <property type="project" value="UniProtKB-SubCell"/>
</dbReference>
<evidence type="ECO:0000256" key="8">
    <source>
        <dbReference type="ARBA" id="ARBA00023002"/>
    </source>
</evidence>
<dbReference type="PANTHER" id="PTHR22912:SF224">
    <property type="entry name" value="DIHYDROLIPOYL DEHYDROGENASE"/>
    <property type="match status" value="1"/>
</dbReference>
<evidence type="ECO:0000256" key="2">
    <source>
        <dbReference type="ARBA" id="ARBA00007532"/>
    </source>
</evidence>
<dbReference type="Pfam" id="PF02852">
    <property type="entry name" value="Pyr_redox_dim"/>
    <property type="match status" value="1"/>
</dbReference>
<keyword evidence="10" id="KW-1015">Disulfide bond</keyword>
<feature type="domain" description="Pyridine nucleotide-disulphide oxidoreductase dimerisation" evidence="17">
    <location>
        <begin position="368"/>
        <end position="476"/>
    </location>
</feature>
<dbReference type="RefSeq" id="WP_090632922.1">
    <property type="nucleotide sequence ID" value="NZ_FOCP01000015.1"/>
</dbReference>
<sequence>MSEIADVAVIGGGPGGYVAAIRCAQLGLNTVCIDAWKNARGRASLGGTCLNVGCIPSKALLESSEQYFQIQHKISAHGIQVENATVDVPAMIARKDKIVTTFTTGIASLFKKNKVKSMLGTGRLLKRTDKDDTWRVEVNDGENKQTIQARYVIVATGSVPRQLPMIDIDNEKILDNVGALDLSEVPANLGVIGAGVIGLEMGSVWRRLGSEVTVLEAMPDFLAAADDQIAKEAKKIFSKEPGLAIHTGIEIESIKTSKKSVTVQYRDADGNEQKLEVDKLIVAIGRVPNTRDLEADESGLDLDERGFIAVDEYCQTNLTNVYAVGDVVRGPMLAHKASEEGVAVAEAIAAREKGHQLKSTEPVNFDTIPWVIYTAPEIAWVGKTEQELKKAGVAYKVGQFPFIANGRARAMNTTSGFIKVIADADTDRILGIHMLGPHVSELISEAVMAMEFAASSEDIASIVHAHPSLSEVLHEASLDTNKRALHI</sequence>
<evidence type="ECO:0000259" key="17">
    <source>
        <dbReference type="Pfam" id="PF02852"/>
    </source>
</evidence>
<feature type="binding site" evidence="14">
    <location>
        <position position="216"/>
    </location>
    <ligand>
        <name>NAD(+)</name>
        <dbReference type="ChEBI" id="CHEBI:57540"/>
    </ligand>
</feature>
<dbReference type="Pfam" id="PF07992">
    <property type="entry name" value="Pyr_redox_2"/>
    <property type="match status" value="1"/>
</dbReference>
<dbReference type="InterPro" id="IPR036188">
    <property type="entry name" value="FAD/NAD-bd_sf"/>
</dbReference>
<keyword evidence="9 14" id="KW-0520">NAD</keyword>
<evidence type="ECO:0000256" key="10">
    <source>
        <dbReference type="ARBA" id="ARBA00023157"/>
    </source>
</evidence>
<proteinExistence type="inferred from homology"/>
<keyword evidence="5" id="KW-0963">Cytoplasm</keyword>
<evidence type="ECO:0000256" key="11">
    <source>
        <dbReference type="ARBA" id="ARBA00023284"/>
    </source>
</evidence>
<evidence type="ECO:0000256" key="16">
    <source>
        <dbReference type="RuleBase" id="RU003692"/>
    </source>
</evidence>
<evidence type="ECO:0000256" key="7">
    <source>
        <dbReference type="ARBA" id="ARBA00022827"/>
    </source>
</evidence>
<evidence type="ECO:0000256" key="13">
    <source>
        <dbReference type="PIRSR" id="PIRSR000350-2"/>
    </source>
</evidence>
<comment type="catalytic activity">
    <reaction evidence="12 16">
        <text>N(6)-[(R)-dihydrolipoyl]-L-lysyl-[protein] + NAD(+) = N(6)-[(R)-lipoyl]-L-lysyl-[protein] + NADH + H(+)</text>
        <dbReference type="Rhea" id="RHEA:15045"/>
        <dbReference type="Rhea" id="RHEA-COMP:10474"/>
        <dbReference type="Rhea" id="RHEA-COMP:10475"/>
        <dbReference type="ChEBI" id="CHEBI:15378"/>
        <dbReference type="ChEBI" id="CHEBI:57540"/>
        <dbReference type="ChEBI" id="CHEBI:57945"/>
        <dbReference type="ChEBI" id="CHEBI:83099"/>
        <dbReference type="ChEBI" id="CHEBI:83100"/>
        <dbReference type="EC" id="1.8.1.4"/>
    </reaction>
</comment>
<protein>
    <recommendedName>
        <fullName evidence="4 16">Dihydrolipoyl dehydrogenase</fullName>
        <ecNumber evidence="3 16">1.8.1.4</ecNumber>
    </recommendedName>
</protein>
<dbReference type="SUPFAM" id="SSF55424">
    <property type="entry name" value="FAD/NAD-linked reductases, dimerisation (C-terminal) domain"/>
    <property type="match status" value="1"/>
</dbReference>
<feature type="disulfide bond" description="Redox-active" evidence="15">
    <location>
        <begin position="49"/>
        <end position="54"/>
    </location>
</feature>
<comment type="similarity">
    <text evidence="2 16">Belongs to the class-I pyridine nucleotide-disulfide oxidoreductase family.</text>
</comment>
<dbReference type="PRINTS" id="PR00411">
    <property type="entry name" value="PNDRDTASEI"/>
</dbReference>
<dbReference type="GO" id="GO:0006103">
    <property type="term" value="P:2-oxoglutarate metabolic process"/>
    <property type="evidence" value="ECO:0007669"/>
    <property type="project" value="TreeGrafter"/>
</dbReference>
<dbReference type="InterPro" id="IPR006258">
    <property type="entry name" value="Lipoamide_DH"/>
</dbReference>
<dbReference type="FunFam" id="3.30.390.30:FF:000001">
    <property type="entry name" value="Dihydrolipoyl dehydrogenase"/>
    <property type="match status" value="1"/>
</dbReference>
<feature type="binding site" evidence="14">
    <location>
        <begin position="193"/>
        <end position="200"/>
    </location>
    <ligand>
        <name>NAD(+)</name>
        <dbReference type="ChEBI" id="CHEBI:57540"/>
    </ligand>
</feature>
<feature type="domain" description="FAD/NAD(P)-binding" evidence="18">
    <location>
        <begin position="6"/>
        <end position="341"/>
    </location>
</feature>
<dbReference type="Gene3D" id="3.30.390.30">
    <property type="match status" value="1"/>
</dbReference>
<dbReference type="SUPFAM" id="SSF51905">
    <property type="entry name" value="FAD/NAD(P)-binding domain"/>
    <property type="match status" value="1"/>
</dbReference>
<dbReference type="InterPro" id="IPR016156">
    <property type="entry name" value="FAD/NAD-linked_Rdtase_dimer_sf"/>
</dbReference>
<dbReference type="NCBIfam" id="TIGR01350">
    <property type="entry name" value="lipoamide_DH"/>
    <property type="match status" value="1"/>
</dbReference>
<keyword evidence="11 16" id="KW-0676">Redox-active center</keyword>
<feature type="binding site" evidence="14">
    <location>
        <position position="326"/>
    </location>
    <ligand>
        <name>FAD</name>
        <dbReference type="ChEBI" id="CHEBI:57692"/>
    </ligand>
</feature>
<keyword evidence="14" id="KW-0547">Nucleotide-binding</keyword>
<evidence type="ECO:0000256" key="1">
    <source>
        <dbReference type="ARBA" id="ARBA00004496"/>
    </source>
</evidence>
<evidence type="ECO:0000313" key="20">
    <source>
        <dbReference type="Proteomes" id="UP000199459"/>
    </source>
</evidence>
<dbReference type="EMBL" id="FOCP01000015">
    <property type="protein sequence ID" value="SEN36991.1"/>
    <property type="molecule type" value="Genomic_DNA"/>
</dbReference>
<keyword evidence="7 14" id="KW-0274">FAD</keyword>
<dbReference type="Gene3D" id="3.50.50.60">
    <property type="entry name" value="FAD/NAD(P)-binding domain"/>
    <property type="match status" value="2"/>
</dbReference>
<dbReference type="InterPro" id="IPR050151">
    <property type="entry name" value="Class-I_Pyr_Nuc-Dis_Oxidored"/>
</dbReference>
<feature type="binding site" evidence="14">
    <location>
        <position position="122"/>
    </location>
    <ligand>
        <name>FAD</name>
        <dbReference type="ChEBI" id="CHEBI:57692"/>
    </ligand>
</feature>
<dbReference type="PIRSF" id="PIRSF000350">
    <property type="entry name" value="Mercury_reductase_MerA"/>
    <property type="match status" value="1"/>
</dbReference>
<dbReference type="InterPro" id="IPR023753">
    <property type="entry name" value="FAD/NAD-binding_dom"/>
</dbReference>
<dbReference type="PANTHER" id="PTHR22912">
    <property type="entry name" value="DISULFIDE OXIDOREDUCTASE"/>
    <property type="match status" value="1"/>
</dbReference>
<accession>A0A1H8FYS0</accession>
<evidence type="ECO:0000256" key="14">
    <source>
        <dbReference type="PIRSR" id="PIRSR000350-3"/>
    </source>
</evidence>
<organism evidence="19 20">
    <name type="scientific">Nitrosomonas marina</name>
    <dbReference type="NCBI Taxonomy" id="917"/>
    <lineage>
        <taxon>Bacteria</taxon>
        <taxon>Pseudomonadati</taxon>
        <taxon>Pseudomonadota</taxon>
        <taxon>Betaproteobacteria</taxon>
        <taxon>Nitrosomonadales</taxon>
        <taxon>Nitrosomonadaceae</taxon>
        <taxon>Nitrosomonas</taxon>
    </lineage>
</organism>
<feature type="active site" description="Proton acceptor" evidence="13">
    <location>
        <position position="466"/>
    </location>
</feature>
<evidence type="ECO:0000256" key="12">
    <source>
        <dbReference type="ARBA" id="ARBA00049187"/>
    </source>
</evidence>
<name>A0A1H8FYS0_9PROT</name>
<keyword evidence="6 16" id="KW-0285">Flavoprotein</keyword>
<gene>
    <name evidence="19" type="ORF">SAMN05216325_11558</name>
</gene>
<evidence type="ECO:0000256" key="5">
    <source>
        <dbReference type="ARBA" id="ARBA00022490"/>
    </source>
</evidence>
<dbReference type="GO" id="GO:0004148">
    <property type="term" value="F:dihydrolipoyl dehydrogenase (NADH) activity"/>
    <property type="evidence" value="ECO:0007669"/>
    <property type="project" value="UniProtKB-EC"/>
</dbReference>
<dbReference type="STRING" id="917.SAMN05216326_11833"/>
<feature type="binding site" evidence="14">
    <location>
        <begin position="156"/>
        <end position="158"/>
    </location>
    <ligand>
        <name>FAD</name>
        <dbReference type="ChEBI" id="CHEBI:57692"/>
    </ligand>
</feature>
<reference evidence="19 20" key="1">
    <citation type="submission" date="2016-10" db="EMBL/GenBank/DDBJ databases">
        <authorList>
            <person name="de Groot N.N."/>
        </authorList>
    </citation>
    <scope>NUCLEOTIDE SEQUENCE [LARGE SCALE GENOMIC DNA]</scope>
    <source>
        <strain evidence="19 20">Nm22</strain>
    </source>
</reference>
<dbReference type="InterPro" id="IPR012999">
    <property type="entry name" value="Pyr_OxRdtase_I_AS"/>
</dbReference>
<evidence type="ECO:0000256" key="6">
    <source>
        <dbReference type="ARBA" id="ARBA00022630"/>
    </source>
</evidence>
<comment type="cofactor">
    <cofactor evidence="14 16">
        <name>FAD</name>
        <dbReference type="ChEBI" id="CHEBI:57692"/>
    </cofactor>
    <text evidence="14 16">Binds 1 FAD per subunit.</text>
</comment>
<dbReference type="PROSITE" id="PS00076">
    <property type="entry name" value="PYRIDINE_REDOX_1"/>
    <property type="match status" value="1"/>
</dbReference>
<evidence type="ECO:0000256" key="9">
    <source>
        <dbReference type="ARBA" id="ARBA00023027"/>
    </source>
</evidence>
<dbReference type="AlphaFoldDB" id="A0A1H8FYS0"/>
<evidence type="ECO:0000256" key="3">
    <source>
        <dbReference type="ARBA" id="ARBA00012608"/>
    </source>
</evidence>
<dbReference type="InterPro" id="IPR004099">
    <property type="entry name" value="Pyr_nucl-diS_OxRdtase_dimer"/>
</dbReference>
<dbReference type="Proteomes" id="UP000199459">
    <property type="component" value="Unassembled WGS sequence"/>
</dbReference>
<evidence type="ECO:0000313" key="19">
    <source>
        <dbReference type="EMBL" id="SEN36991.1"/>
    </source>
</evidence>
<dbReference type="InterPro" id="IPR001100">
    <property type="entry name" value="Pyr_nuc-diS_OxRdtase"/>
</dbReference>
<keyword evidence="8 16" id="KW-0560">Oxidoreductase</keyword>
<dbReference type="PRINTS" id="PR00368">
    <property type="entry name" value="FADPNR"/>
</dbReference>
<feature type="binding site" evidence="14">
    <location>
        <position position="285"/>
    </location>
    <ligand>
        <name>NAD(+)</name>
        <dbReference type="ChEBI" id="CHEBI:57540"/>
    </ligand>
</feature>
<evidence type="ECO:0000256" key="15">
    <source>
        <dbReference type="PIRSR" id="PIRSR000350-4"/>
    </source>
</evidence>